<dbReference type="AlphaFoldDB" id="A0A7W4IYB9"/>
<name>A0A7W4IYB9_9PROT</name>
<keyword evidence="5" id="KW-0560">Oxidoreductase</keyword>
<accession>A0A7W4IYB9</accession>
<evidence type="ECO:0000256" key="6">
    <source>
        <dbReference type="ARBA" id="ARBA00023004"/>
    </source>
</evidence>
<proteinExistence type="predicted"/>
<dbReference type="InterPro" id="IPR006620">
    <property type="entry name" value="Pro_4_hyd_alph"/>
</dbReference>
<evidence type="ECO:0000256" key="5">
    <source>
        <dbReference type="ARBA" id="ARBA00023002"/>
    </source>
</evidence>
<keyword evidence="6" id="KW-0408">Iron</keyword>
<comment type="caution">
    <text evidence="8">The sequence shown here is derived from an EMBL/GenBank/DDBJ whole genome shotgun (WGS) entry which is preliminary data.</text>
</comment>
<sequence>MNRRSLAPGDPAPWFTQRCTTPSGRYSFDMAAGRYNLLYFFPSAASPEIGERLGHLAGDPVFDGVRCQFFGVSADPGDEVAGLLRAKPPGVRHFLDADRLAADHYGVPAGGRSLVLVDPMLRIAAIADDTLSSIGQILSFLRHLPDPLAVQRQVPTPALMLPGVLEPALCEMLIRYFHAQASVQSAIFTEQEPGRSLPVTDIGFKSRRDCVLRDPALVARLQYHVINRIVPEISKYFQFQVTRMERMIVACYDAADHGCFGPHRDNTVTATAHRRFAVSINLNDDFDGGGLSFPEIGPARYTAPLGGAIVFSCAVLHAVAPVTRGRRYACLPFLHDAPGAAKA</sequence>
<evidence type="ECO:0000256" key="4">
    <source>
        <dbReference type="ARBA" id="ARBA00022964"/>
    </source>
</evidence>
<dbReference type="InterPro" id="IPR005123">
    <property type="entry name" value="Oxoglu/Fe-dep_dioxygenase_dom"/>
</dbReference>
<dbReference type="EMBL" id="JABEQE010000002">
    <property type="protein sequence ID" value="MBB2171113.1"/>
    <property type="molecule type" value="Genomic_DNA"/>
</dbReference>
<keyword evidence="3" id="KW-0847">Vitamin C</keyword>
<dbReference type="GO" id="GO:0016705">
    <property type="term" value="F:oxidoreductase activity, acting on paired donors, with incorporation or reduction of molecular oxygen"/>
    <property type="evidence" value="ECO:0007669"/>
    <property type="project" value="InterPro"/>
</dbReference>
<keyword evidence="2" id="KW-0479">Metal-binding</keyword>
<protein>
    <submittedName>
        <fullName evidence="8">Redoxin domain-containing protein</fullName>
    </submittedName>
</protein>
<dbReference type="RefSeq" id="WP_182977736.1">
    <property type="nucleotide sequence ID" value="NZ_BAABGB010000001.1"/>
</dbReference>
<feature type="domain" description="Fe2OG dioxygenase" evidence="7">
    <location>
        <begin position="243"/>
        <end position="337"/>
    </location>
</feature>
<evidence type="ECO:0000256" key="3">
    <source>
        <dbReference type="ARBA" id="ARBA00022896"/>
    </source>
</evidence>
<dbReference type="GO" id="GO:0005506">
    <property type="term" value="F:iron ion binding"/>
    <property type="evidence" value="ECO:0007669"/>
    <property type="project" value="InterPro"/>
</dbReference>
<dbReference type="GO" id="GO:0051213">
    <property type="term" value="F:dioxygenase activity"/>
    <property type="evidence" value="ECO:0007669"/>
    <property type="project" value="UniProtKB-KW"/>
</dbReference>
<dbReference type="SUPFAM" id="SSF52833">
    <property type="entry name" value="Thioredoxin-like"/>
    <property type="match status" value="1"/>
</dbReference>
<dbReference type="GO" id="GO:0031418">
    <property type="term" value="F:L-ascorbic acid binding"/>
    <property type="evidence" value="ECO:0007669"/>
    <property type="project" value="UniProtKB-KW"/>
</dbReference>
<comment type="cofactor">
    <cofactor evidence="1">
        <name>L-ascorbate</name>
        <dbReference type="ChEBI" id="CHEBI:38290"/>
    </cofactor>
</comment>
<evidence type="ECO:0000313" key="9">
    <source>
        <dbReference type="Proteomes" id="UP000577891"/>
    </source>
</evidence>
<keyword evidence="9" id="KW-1185">Reference proteome</keyword>
<dbReference type="PROSITE" id="PS51471">
    <property type="entry name" value="FE2OG_OXY"/>
    <property type="match status" value="1"/>
</dbReference>
<dbReference type="SMART" id="SM00702">
    <property type="entry name" value="P4Hc"/>
    <property type="match status" value="1"/>
</dbReference>
<dbReference type="InterPro" id="IPR036249">
    <property type="entry name" value="Thioredoxin-like_sf"/>
</dbReference>
<reference evidence="8 9" key="1">
    <citation type="submission" date="2020-04" db="EMBL/GenBank/DDBJ databases">
        <title>Description of novel Gluconacetobacter.</title>
        <authorList>
            <person name="Sombolestani A."/>
        </authorList>
    </citation>
    <scope>NUCLEOTIDE SEQUENCE [LARGE SCALE GENOMIC DNA]</scope>
    <source>
        <strain evidence="8 9">LMG 27724</strain>
    </source>
</reference>
<gene>
    <name evidence="8" type="ORF">HLH35_03085</name>
</gene>
<keyword evidence="4" id="KW-0223">Dioxygenase</keyword>
<organism evidence="8 9">
    <name type="scientific">Gluconacetobacter asukensis</name>
    <dbReference type="NCBI Taxonomy" id="1017181"/>
    <lineage>
        <taxon>Bacteria</taxon>
        <taxon>Pseudomonadati</taxon>
        <taxon>Pseudomonadota</taxon>
        <taxon>Alphaproteobacteria</taxon>
        <taxon>Acetobacterales</taxon>
        <taxon>Acetobacteraceae</taxon>
        <taxon>Gluconacetobacter</taxon>
    </lineage>
</organism>
<dbReference type="Proteomes" id="UP000577891">
    <property type="component" value="Unassembled WGS sequence"/>
</dbReference>
<evidence type="ECO:0000256" key="2">
    <source>
        <dbReference type="ARBA" id="ARBA00022723"/>
    </source>
</evidence>
<dbReference type="Gene3D" id="3.40.30.10">
    <property type="entry name" value="Glutaredoxin"/>
    <property type="match status" value="1"/>
</dbReference>
<dbReference type="Gene3D" id="2.60.120.620">
    <property type="entry name" value="q2cbj1_9rhob like domain"/>
    <property type="match status" value="1"/>
</dbReference>
<evidence type="ECO:0000313" key="8">
    <source>
        <dbReference type="EMBL" id="MBB2171113.1"/>
    </source>
</evidence>
<evidence type="ECO:0000259" key="7">
    <source>
        <dbReference type="PROSITE" id="PS51471"/>
    </source>
</evidence>
<evidence type="ECO:0000256" key="1">
    <source>
        <dbReference type="ARBA" id="ARBA00001961"/>
    </source>
</evidence>